<dbReference type="GeneID" id="81470160"/>
<dbReference type="SUPFAM" id="SSF81342">
    <property type="entry name" value="Transmembrane di-heme cytochromes"/>
    <property type="match status" value="1"/>
</dbReference>
<keyword evidence="4 7" id="KW-1133">Transmembrane helix</keyword>
<dbReference type="GO" id="GO:0009055">
    <property type="term" value="F:electron transfer activity"/>
    <property type="evidence" value="ECO:0007669"/>
    <property type="project" value="InterPro"/>
</dbReference>
<dbReference type="GO" id="GO:0005886">
    <property type="term" value="C:plasma membrane"/>
    <property type="evidence" value="ECO:0007669"/>
    <property type="project" value="UniProtKB-SubCell"/>
</dbReference>
<dbReference type="PANTHER" id="PTHR30485:SF2">
    <property type="entry name" value="BLL0597 PROTEIN"/>
    <property type="match status" value="1"/>
</dbReference>
<feature type="region of interest" description="Disordered" evidence="6">
    <location>
        <begin position="227"/>
        <end position="259"/>
    </location>
</feature>
<proteinExistence type="predicted"/>
<evidence type="ECO:0000256" key="7">
    <source>
        <dbReference type="SAM" id="Phobius"/>
    </source>
</evidence>
<evidence type="ECO:0000256" key="1">
    <source>
        <dbReference type="ARBA" id="ARBA00004651"/>
    </source>
</evidence>
<dbReference type="InterPro" id="IPR051542">
    <property type="entry name" value="Hydrogenase_cytochrome"/>
</dbReference>
<dbReference type="PANTHER" id="PTHR30485">
    <property type="entry name" value="NI/FE-HYDROGENASE 1 B-TYPE CYTOCHROME SUBUNIT"/>
    <property type="match status" value="1"/>
</dbReference>
<reference evidence="9 10" key="1">
    <citation type="submission" date="2020-08" db="EMBL/GenBank/DDBJ databases">
        <title>Streptomycin Non-resistant strain, P. mexicana.</title>
        <authorList>
            <person name="Ganesh-Kumar S."/>
            <person name="Zhe T."/>
            <person name="Yu Z."/>
            <person name="Min Y."/>
        </authorList>
    </citation>
    <scope>NUCLEOTIDE SEQUENCE [LARGE SCALE GENOMIC DNA]</scope>
    <source>
        <strain evidence="9 10">GTZY2</strain>
    </source>
</reference>
<evidence type="ECO:0000256" key="2">
    <source>
        <dbReference type="ARBA" id="ARBA00022475"/>
    </source>
</evidence>
<organism evidence="9 10">
    <name type="scientific">Pseudoxanthomonas mexicana</name>
    <dbReference type="NCBI Taxonomy" id="128785"/>
    <lineage>
        <taxon>Bacteria</taxon>
        <taxon>Pseudomonadati</taxon>
        <taxon>Pseudomonadota</taxon>
        <taxon>Gammaproteobacteria</taxon>
        <taxon>Lysobacterales</taxon>
        <taxon>Lysobacteraceae</taxon>
        <taxon>Pseudoxanthomonas</taxon>
    </lineage>
</organism>
<gene>
    <name evidence="9" type="ORF">IAE60_04230</name>
</gene>
<dbReference type="InterPro" id="IPR016174">
    <property type="entry name" value="Di-haem_cyt_TM"/>
</dbReference>
<dbReference type="EMBL" id="CP060731">
    <property type="protein sequence ID" value="QNN78651.1"/>
    <property type="molecule type" value="Genomic_DNA"/>
</dbReference>
<keyword evidence="3 7" id="KW-0812">Transmembrane</keyword>
<sequence>MSSPRIYDLPTRVFHWTFAGLFVAAYTIGSTVDDASPRFVLHMLAGGLLAAAVLLRLVWGVAGTRHARLSDFSLSPAALVGYLRGVLSGQARTWAGHNPASSWAALVMMGLGLGMAATGLAMVAGVAPHAVEEVHEVLANALLAVALLHVAGVLVHVLRHRDALPLSMVTGRKRGIPAGETDVRPHAGVAMAFVAVLVAVGAGVASRYDASRGQVTLFGQTLMLREADEGSGERSGADDEQAEHEAHAREERAEDVPHG</sequence>
<dbReference type="AlphaFoldDB" id="A0A7G9TEX6"/>
<evidence type="ECO:0000256" key="6">
    <source>
        <dbReference type="SAM" id="MobiDB-lite"/>
    </source>
</evidence>
<feature type="transmembrane region" description="Helical" evidence="7">
    <location>
        <begin position="187"/>
        <end position="205"/>
    </location>
</feature>
<keyword evidence="5 7" id="KW-0472">Membrane</keyword>
<evidence type="ECO:0000256" key="4">
    <source>
        <dbReference type="ARBA" id="ARBA00022989"/>
    </source>
</evidence>
<keyword evidence="2" id="KW-1003">Cell membrane</keyword>
<dbReference type="RefSeq" id="WP_187573991.1">
    <property type="nucleotide sequence ID" value="NZ_CP060731.1"/>
</dbReference>
<protein>
    <submittedName>
        <fullName evidence="9">Cytochrome b/b6 domain-containing protein</fullName>
    </submittedName>
</protein>
<dbReference type="GO" id="GO:0022904">
    <property type="term" value="P:respiratory electron transport chain"/>
    <property type="evidence" value="ECO:0007669"/>
    <property type="project" value="InterPro"/>
</dbReference>
<evidence type="ECO:0000256" key="5">
    <source>
        <dbReference type="ARBA" id="ARBA00023136"/>
    </source>
</evidence>
<feature type="transmembrane region" description="Helical" evidence="7">
    <location>
        <begin position="39"/>
        <end position="59"/>
    </location>
</feature>
<dbReference type="GO" id="GO:0020037">
    <property type="term" value="F:heme binding"/>
    <property type="evidence" value="ECO:0007669"/>
    <property type="project" value="TreeGrafter"/>
</dbReference>
<comment type="subcellular location">
    <subcellularLocation>
        <location evidence="1">Cell membrane</location>
        <topology evidence="1">Multi-pass membrane protein</topology>
    </subcellularLocation>
</comment>
<accession>A0A7G9TEX6</accession>
<feature type="transmembrane region" description="Helical" evidence="7">
    <location>
        <begin position="137"/>
        <end position="158"/>
    </location>
</feature>
<feature type="transmembrane region" description="Helical" evidence="7">
    <location>
        <begin position="103"/>
        <end position="125"/>
    </location>
</feature>
<name>A0A7G9TEX6_PSEMX</name>
<evidence type="ECO:0000313" key="10">
    <source>
        <dbReference type="Proteomes" id="UP000515838"/>
    </source>
</evidence>
<dbReference type="InterPro" id="IPR011577">
    <property type="entry name" value="Cyt_b561_bac/Ni-Hgenase"/>
</dbReference>
<evidence type="ECO:0000256" key="3">
    <source>
        <dbReference type="ARBA" id="ARBA00022692"/>
    </source>
</evidence>
<evidence type="ECO:0000313" key="9">
    <source>
        <dbReference type="EMBL" id="QNN78651.1"/>
    </source>
</evidence>
<dbReference type="Pfam" id="PF01292">
    <property type="entry name" value="Ni_hydr_CYTB"/>
    <property type="match status" value="1"/>
</dbReference>
<feature type="transmembrane region" description="Helical" evidence="7">
    <location>
        <begin position="13"/>
        <end position="32"/>
    </location>
</feature>
<evidence type="ECO:0000259" key="8">
    <source>
        <dbReference type="Pfam" id="PF01292"/>
    </source>
</evidence>
<dbReference type="Proteomes" id="UP000515838">
    <property type="component" value="Chromosome"/>
</dbReference>
<dbReference type="Gene3D" id="1.20.950.20">
    <property type="entry name" value="Transmembrane di-heme cytochromes, Chain C"/>
    <property type="match status" value="1"/>
</dbReference>
<feature type="domain" description="Cytochrome b561 bacterial/Ni-hydrogenase" evidence="8">
    <location>
        <begin position="7"/>
        <end position="171"/>
    </location>
</feature>